<sequence length="352" mass="39324">MAFKLFVTLAVLGVANAVLLPTLVKKVELEAPAEYHFSYSVHDEHTGDIKSQQEERHGDDVKGQYTLIDADGHRRVVDYTADEHNGFNAVVRREPLTGHKLVKTVVPVAKVAVPVAHYVAPTLKVAVPVAKYAVPVTKVVAPAHVATHQFIESLQQDTVEQSGKRASQSSRTQKMAFKFLAVVAFLAVASAQHYNPHHYQPQYQQYHHEPAVVKTIQPALIKTVQPTLVKTVKHIEYPEAPAEYQFQYSVHDDHTGDIKSQQEERHGDDVKGQYTLIDADGHRRVVDYTADEHNGFNAVVRREPLEGHKIVKTIAPVAKVIAPVAKVYSAPITKVIAPQVHYSHQPHYDQHY</sequence>
<dbReference type="Proteomes" id="UP000075920">
    <property type="component" value="Unassembled WGS sequence"/>
</dbReference>
<dbReference type="PROSITE" id="PS00233">
    <property type="entry name" value="CHIT_BIND_RR_1"/>
    <property type="match status" value="2"/>
</dbReference>
<proteinExistence type="predicted"/>
<dbReference type="STRING" id="112268.A0A182W8F4"/>
<keyword evidence="1 2" id="KW-0193">Cuticle</keyword>
<evidence type="ECO:0000313" key="4">
    <source>
        <dbReference type="EnsemblMetazoa" id="AMIN006628-PA"/>
    </source>
</evidence>
<dbReference type="PROSITE" id="PS51155">
    <property type="entry name" value="CHIT_BIND_RR_2"/>
    <property type="match status" value="2"/>
</dbReference>
<evidence type="ECO:0000256" key="2">
    <source>
        <dbReference type="PROSITE-ProRule" id="PRU00497"/>
    </source>
</evidence>
<dbReference type="InterPro" id="IPR031311">
    <property type="entry name" value="CHIT_BIND_RR_consensus"/>
</dbReference>
<dbReference type="InterPro" id="IPR051217">
    <property type="entry name" value="Insect_Cuticle_Struc_Prot"/>
</dbReference>
<feature type="chain" id="PRO_5008140924" evidence="3">
    <location>
        <begin position="18"/>
        <end position="352"/>
    </location>
</feature>
<reference evidence="5" key="1">
    <citation type="submission" date="2013-03" db="EMBL/GenBank/DDBJ databases">
        <title>The Genome Sequence of Anopheles minimus MINIMUS1.</title>
        <authorList>
            <consortium name="The Broad Institute Genomics Platform"/>
            <person name="Neafsey D.E."/>
            <person name="Walton C."/>
            <person name="Walker B."/>
            <person name="Young S.K."/>
            <person name="Zeng Q."/>
            <person name="Gargeya S."/>
            <person name="Fitzgerald M."/>
            <person name="Haas B."/>
            <person name="Abouelleil A."/>
            <person name="Allen A.W."/>
            <person name="Alvarado L."/>
            <person name="Arachchi H.M."/>
            <person name="Berlin A.M."/>
            <person name="Chapman S.B."/>
            <person name="Gainer-Dewar J."/>
            <person name="Goldberg J."/>
            <person name="Griggs A."/>
            <person name="Gujja S."/>
            <person name="Hansen M."/>
            <person name="Howarth C."/>
            <person name="Imamovic A."/>
            <person name="Ireland A."/>
            <person name="Larimer J."/>
            <person name="McCowan C."/>
            <person name="Murphy C."/>
            <person name="Pearson M."/>
            <person name="Poon T.W."/>
            <person name="Priest M."/>
            <person name="Roberts A."/>
            <person name="Saif S."/>
            <person name="Shea T."/>
            <person name="Sisk P."/>
            <person name="Sykes S."/>
            <person name="Wortman J."/>
            <person name="Nusbaum C."/>
            <person name="Birren B."/>
        </authorList>
    </citation>
    <scope>NUCLEOTIDE SEQUENCE [LARGE SCALE GENOMIC DNA]</scope>
    <source>
        <strain evidence="5">MINIMUS1</strain>
    </source>
</reference>
<accession>A0A182W8F4</accession>
<name>A0A182W8F4_9DIPT</name>
<keyword evidence="3" id="KW-0732">Signal</keyword>
<dbReference type="Pfam" id="PF00379">
    <property type="entry name" value="Chitin_bind_4"/>
    <property type="match status" value="2"/>
</dbReference>
<dbReference type="GO" id="GO:0042302">
    <property type="term" value="F:structural constituent of cuticle"/>
    <property type="evidence" value="ECO:0007669"/>
    <property type="project" value="UniProtKB-UniRule"/>
</dbReference>
<dbReference type="PANTHER" id="PTHR12236:SF46">
    <property type="entry name" value="CUTICULAR PROTEIN 30B-RELATED"/>
    <property type="match status" value="1"/>
</dbReference>
<dbReference type="GO" id="GO:0005615">
    <property type="term" value="C:extracellular space"/>
    <property type="evidence" value="ECO:0007669"/>
    <property type="project" value="TreeGrafter"/>
</dbReference>
<dbReference type="VEuPathDB" id="VectorBase:AMIN006628"/>
<organism evidence="4 5">
    <name type="scientific">Anopheles minimus</name>
    <dbReference type="NCBI Taxonomy" id="112268"/>
    <lineage>
        <taxon>Eukaryota</taxon>
        <taxon>Metazoa</taxon>
        <taxon>Ecdysozoa</taxon>
        <taxon>Arthropoda</taxon>
        <taxon>Hexapoda</taxon>
        <taxon>Insecta</taxon>
        <taxon>Pterygota</taxon>
        <taxon>Neoptera</taxon>
        <taxon>Endopterygota</taxon>
        <taxon>Diptera</taxon>
        <taxon>Nematocera</taxon>
        <taxon>Culicoidea</taxon>
        <taxon>Culicidae</taxon>
        <taxon>Anophelinae</taxon>
        <taxon>Anopheles</taxon>
    </lineage>
</organism>
<dbReference type="AlphaFoldDB" id="A0A182W8F4"/>
<protein>
    <submittedName>
        <fullName evidence="4">Uncharacterized protein</fullName>
    </submittedName>
</protein>
<reference evidence="4" key="2">
    <citation type="submission" date="2020-05" db="UniProtKB">
        <authorList>
            <consortium name="EnsemblMetazoa"/>
        </authorList>
    </citation>
    <scope>IDENTIFICATION</scope>
    <source>
        <strain evidence="4">MINIMUS1</strain>
    </source>
</reference>
<evidence type="ECO:0000256" key="3">
    <source>
        <dbReference type="SAM" id="SignalP"/>
    </source>
</evidence>
<dbReference type="PANTHER" id="PTHR12236">
    <property type="entry name" value="STRUCTURAL CONTITUENT OF CUTICLE"/>
    <property type="match status" value="1"/>
</dbReference>
<dbReference type="EnsemblMetazoa" id="AMIN006628-RA">
    <property type="protein sequence ID" value="AMIN006628-PA"/>
    <property type="gene ID" value="AMIN006628"/>
</dbReference>
<dbReference type="GO" id="GO:0031012">
    <property type="term" value="C:extracellular matrix"/>
    <property type="evidence" value="ECO:0007669"/>
    <property type="project" value="TreeGrafter"/>
</dbReference>
<evidence type="ECO:0000313" key="5">
    <source>
        <dbReference type="Proteomes" id="UP000075920"/>
    </source>
</evidence>
<evidence type="ECO:0000256" key="1">
    <source>
        <dbReference type="ARBA" id="ARBA00022460"/>
    </source>
</evidence>
<dbReference type="PRINTS" id="PR00947">
    <property type="entry name" value="CUTICLE"/>
</dbReference>
<feature type="signal peptide" evidence="3">
    <location>
        <begin position="1"/>
        <end position="17"/>
    </location>
</feature>
<dbReference type="InterPro" id="IPR000618">
    <property type="entry name" value="Insect_cuticle"/>
</dbReference>
<keyword evidence="5" id="KW-1185">Reference proteome</keyword>